<dbReference type="SUPFAM" id="SSF54427">
    <property type="entry name" value="NTF2-like"/>
    <property type="match status" value="1"/>
</dbReference>
<dbReference type="InterPro" id="IPR032710">
    <property type="entry name" value="NTF2-like_dom_sf"/>
</dbReference>
<protein>
    <submittedName>
        <fullName evidence="3">Nuclear transport factor 2 family protein</fullName>
    </submittedName>
</protein>
<keyword evidence="4" id="KW-1185">Reference proteome</keyword>
<evidence type="ECO:0000313" key="4">
    <source>
        <dbReference type="Proteomes" id="UP001257060"/>
    </source>
</evidence>
<evidence type="ECO:0000256" key="1">
    <source>
        <dbReference type="SAM" id="MobiDB-lite"/>
    </source>
</evidence>
<reference evidence="3 4" key="1">
    <citation type="submission" date="2022-06" db="EMBL/GenBank/DDBJ databases">
        <title>Halogeometricum sp. a new haloarchaeum isolate from saline soil.</title>
        <authorList>
            <person name="Strakova D."/>
            <person name="Galisteo C."/>
            <person name="Sanchez-Porro C."/>
            <person name="Ventosa A."/>
        </authorList>
    </citation>
    <scope>NUCLEOTIDE SEQUENCE [LARGE SCALE GENOMIC DNA]</scope>
    <source>
        <strain evidence="3 4">S1BR25-6</strain>
    </source>
</reference>
<feature type="compositionally biased region" description="Basic and acidic residues" evidence="1">
    <location>
        <begin position="91"/>
        <end position="109"/>
    </location>
</feature>
<dbReference type="RefSeq" id="WP_310924060.1">
    <property type="nucleotide sequence ID" value="NZ_JAMQOP010000002.1"/>
</dbReference>
<dbReference type="Proteomes" id="UP001257060">
    <property type="component" value="Unassembled WGS sequence"/>
</dbReference>
<dbReference type="Gene3D" id="3.10.450.50">
    <property type="match status" value="1"/>
</dbReference>
<gene>
    <name evidence="3" type="ORF">NDI76_10670</name>
</gene>
<evidence type="ECO:0000313" key="3">
    <source>
        <dbReference type="EMBL" id="MDS0299202.1"/>
    </source>
</evidence>
<feature type="domain" description="SnoaL-like" evidence="2">
    <location>
        <begin position="4"/>
        <end position="108"/>
    </location>
</feature>
<name>A0ABU2GEI1_9EURY</name>
<accession>A0ABU2GEI1</accession>
<sequence>MSARATVEDYYEALRRGEPLYPYFAESEAVTKFGVGETLVGYDAVAEGLREQTRTTTDWTVESGDLRVVERDDHAAFADDVRMAWTDTEAGADREFDTRWSGTLERRPAADGASEGTDGTDGDDGGGPDAGTGGDSEEWVFLGMHVSVAHDPEDG</sequence>
<evidence type="ECO:0000259" key="2">
    <source>
        <dbReference type="Pfam" id="PF13474"/>
    </source>
</evidence>
<proteinExistence type="predicted"/>
<dbReference type="Pfam" id="PF13474">
    <property type="entry name" value="SnoaL_3"/>
    <property type="match status" value="1"/>
</dbReference>
<dbReference type="EMBL" id="JAMQOP010000002">
    <property type="protein sequence ID" value="MDS0299202.1"/>
    <property type="molecule type" value="Genomic_DNA"/>
</dbReference>
<dbReference type="InterPro" id="IPR037401">
    <property type="entry name" value="SnoaL-like"/>
</dbReference>
<organism evidence="3 4">
    <name type="scientific">Halogeometricum salsisoli</name>
    <dbReference type="NCBI Taxonomy" id="2950536"/>
    <lineage>
        <taxon>Archaea</taxon>
        <taxon>Methanobacteriati</taxon>
        <taxon>Methanobacteriota</taxon>
        <taxon>Stenosarchaea group</taxon>
        <taxon>Halobacteria</taxon>
        <taxon>Halobacteriales</taxon>
        <taxon>Haloferacaceae</taxon>
        <taxon>Halogeometricum</taxon>
    </lineage>
</organism>
<comment type="caution">
    <text evidence="3">The sequence shown here is derived from an EMBL/GenBank/DDBJ whole genome shotgun (WGS) entry which is preliminary data.</text>
</comment>
<feature type="region of interest" description="Disordered" evidence="1">
    <location>
        <begin position="87"/>
        <end position="139"/>
    </location>
</feature>